<dbReference type="Proteomes" id="UP000749311">
    <property type="component" value="Unassembled WGS sequence"/>
</dbReference>
<reference evidence="3 4" key="1">
    <citation type="submission" date="2020-02" db="EMBL/GenBank/DDBJ databases">
        <title>Sequencing the genomes of 1000 actinobacteria strains.</title>
        <authorList>
            <person name="Klenk H.-P."/>
        </authorList>
    </citation>
    <scope>NUCLEOTIDE SEQUENCE [LARGE SCALE GENOMIC DNA]</scope>
    <source>
        <strain evidence="3 4">DSM 19609</strain>
    </source>
</reference>
<dbReference type="InterPro" id="IPR013783">
    <property type="entry name" value="Ig-like_fold"/>
</dbReference>
<gene>
    <name evidence="3" type="ORF">FB473_000418</name>
</gene>
<keyword evidence="4" id="KW-1185">Reference proteome</keyword>
<keyword evidence="1" id="KW-0732">Signal</keyword>
<feature type="signal peptide" evidence="1">
    <location>
        <begin position="1"/>
        <end position="30"/>
    </location>
</feature>
<feature type="chain" id="PRO_5045421491" description="Immunoglobulin domain-containing protein" evidence="1">
    <location>
        <begin position="31"/>
        <end position="541"/>
    </location>
</feature>
<dbReference type="Gene3D" id="2.60.40.10">
    <property type="entry name" value="Immunoglobulins"/>
    <property type="match status" value="1"/>
</dbReference>
<dbReference type="SMART" id="SM00409">
    <property type="entry name" value="IG"/>
    <property type="match status" value="1"/>
</dbReference>
<protein>
    <recommendedName>
        <fullName evidence="2">Immunoglobulin domain-containing protein</fullName>
    </recommendedName>
</protein>
<dbReference type="EMBL" id="JAAMOZ010000001">
    <property type="protein sequence ID" value="NIH55773.1"/>
    <property type="molecule type" value="Genomic_DNA"/>
</dbReference>
<comment type="caution">
    <text evidence="3">The sequence shown here is derived from an EMBL/GenBank/DDBJ whole genome shotgun (WGS) entry which is preliminary data.</text>
</comment>
<feature type="domain" description="Immunoglobulin" evidence="2">
    <location>
        <begin position="211"/>
        <end position="291"/>
    </location>
</feature>
<proteinExistence type="predicted"/>
<evidence type="ECO:0000259" key="2">
    <source>
        <dbReference type="SMART" id="SM00409"/>
    </source>
</evidence>
<sequence length="541" mass="54897">MRIAKLRRVAAVGLVAGLLATALPATLAHAAEEPVWDDTSSGPLYLLSNGDYNTPAAGTELTWDSGIGVVGSPVFVDGEEDWGTDFANLYFPHSDGEYAYTPFISLPGQERTVSAWQAYADTVIISAPGILAPNLTPIQFPYGTPGQAGLRSAGGTYSIGIAVRDRLGSVPGNTVLAAYYTTISVDAGTGNYKFATPTVPVPQAPVVTQQPANVSVDLGATATFTAAATDATEVKWQSSSDGTTWADVNGATSATLTVANVTAAQNGTQYHAVFTNASGSVTTDAATLTVTGPVEPQAGDPNEVTIPAPAEGATSITVPAGAANANKTFTVWAWSDRTNLGQVTTDADGNATVDVSSLGVGEHTIALAESDFSIKAWGAVTLASLTTTKTDLAVDVTTSNKFELQGVASSADLGQVQRGQTSAPVALGAFTVVDDRALLPGWTLTTAVDDFTNASADNDVVSKSALGLAPAAVSDLPVGVSLGTAQTAGSGEYPALFAQGAEDSSTLEAGTQLNADLSFAAPASAKAGTYSSTLTLSLVSK</sequence>
<name>A0ABX0SBL4_9ACTN</name>
<evidence type="ECO:0000313" key="3">
    <source>
        <dbReference type="EMBL" id="NIH55773.1"/>
    </source>
</evidence>
<organism evidence="3 4">
    <name type="scientific">Brooklawnia cerclae</name>
    <dbReference type="NCBI Taxonomy" id="349934"/>
    <lineage>
        <taxon>Bacteria</taxon>
        <taxon>Bacillati</taxon>
        <taxon>Actinomycetota</taxon>
        <taxon>Actinomycetes</taxon>
        <taxon>Propionibacteriales</taxon>
        <taxon>Propionibacteriaceae</taxon>
        <taxon>Brooklawnia</taxon>
    </lineage>
</organism>
<dbReference type="InterPro" id="IPR036179">
    <property type="entry name" value="Ig-like_dom_sf"/>
</dbReference>
<dbReference type="RefSeq" id="WP_167164389.1">
    <property type="nucleotide sequence ID" value="NZ_BAAAOO010000017.1"/>
</dbReference>
<accession>A0ABX0SBL4</accession>
<dbReference type="SUPFAM" id="SSF48726">
    <property type="entry name" value="Immunoglobulin"/>
    <property type="match status" value="1"/>
</dbReference>
<dbReference type="InterPro" id="IPR003599">
    <property type="entry name" value="Ig_sub"/>
</dbReference>
<evidence type="ECO:0000256" key="1">
    <source>
        <dbReference type="SAM" id="SignalP"/>
    </source>
</evidence>
<evidence type="ECO:0000313" key="4">
    <source>
        <dbReference type="Proteomes" id="UP000749311"/>
    </source>
</evidence>